<name>A0A1I3TQC6_9PSEU</name>
<keyword evidence="1" id="KW-0472">Membrane</keyword>
<dbReference type="STRING" id="115433.SAMN05421835_1082"/>
<organism evidence="2 3">
    <name type="scientific">Amycolatopsis sacchari</name>
    <dbReference type="NCBI Taxonomy" id="115433"/>
    <lineage>
        <taxon>Bacteria</taxon>
        <taxon>Bacillati</taxon>
        <taxon>Actinomycetota</taxon>
        <taxon>Actinomycetes</taxon>
        <taxon>Pseudonocardiales</taxon>
        <taxon>Pseudonocardiaceae</taxon>
        <taxon>Amycolatopsis</taxon>
    </lineage>
</organism>
<evidence type="ECO:0000313" key="3">
    <source>
        <dbReference type="Proteomes" id="UP000199025"/>
    </source>
</evidence>
<keyword evidence="1" id="KW-0812">Transmembrane</keyword>
<dbReference type="EMBL" id="FORP01000008">
    <property type="protein sequence ID" value="SFJ72810.1"/>
    <property type="molecule type" value="Genomic_DNA"/>
</dbReference>
<reference evidence="2 3" key="1">
    <citation type="submission" date="2016-10" db="EMBL/GenBank/DDBJ databases">
        <authorList>
            <person name="de Groot N.N."/>
        </authorList>
    </citation>
    <scope>NUCLEOTIDE SEQUENCE [LARGE SCALE GENOMIC DNA]</scope>
    <source>
        <strain evidence="2 3">DSM 44468</strain>
    </source>
</reference>
<feature type="transmembrane region" description="Helical" evidence="1">
    <location>
        <begin position="73"/>
        <end position="96"/>
    </location>
</feature>
<evidence type="ECO:0008006" key="4">
    <source>
        <dbReference type="Google" id="ProtNLM"/>
    </source>
</evidence>
<sequence length="154" mass="16066">MTLSRAYWRWSAGMQLARLPSAMAPLAFTLLATALTGRLLDRIGPARGLTLLLASAGVTLTALVVVSRSGSPALLTLVVLPGLVAGGLSGGFRTLLGRAGGAAARRIRRRRHGRRAGPRLGRVARRGRGGRRVHRALGVVSAASACAMLGFTHQ</sequence>
<proteinExistence type="predicted"/>
<dbReference type="Proteomes" id="UP000199025">
    <property type="component" value="Unassembled WGS sequence"/>
</dbReference>
<keyword evidence="1" id="KW-1133">Transmembrane helix</keyword>
<protein>
    <recommendedName>
        <fullName evidence="4">Major Facilitator Superfamily protein</fullName>
    </recommendedName>
</protein>
<feature type="transmembrane region" description="Helical" evidence="1">
    <location>
        <begin position="133"/>
        <end position="151"/>
    </location>
</feature>
<dbReference type="RefSeq" id="WP_177228717.1">
    <property type="nucleotide sequence ID" value="NZ_CBDQZW010000004.1"/>
</dbReference>
<accession>A0A1I3TQC6</accession>
<feature type="transmembrane region" description="Helical" evidence="1">
    <location>
        <begin position="49"/>
        <end position="67"/>
    </location>
</feature>
<evidence type="ECO:0000313" key="2">
    <source>
        <dbReference type="EMBL" id="SFJ72810.1"/>
    </source>
</evidence>
<dbReference type="AlphaFoldDB" id="A0A1I3TQC6"/>
<evidence type="ECO:0000256" key="1">
    <source>
        <dbReference type="SAM" id="Phobius"/>
    </source>
</evidence>
<gene>
    <name evidence="2" type="ORF">SAMN05421835_1082</name>
</gene>
<keyword evidence="3" id="KW-1185">Reference proteome</keyword>